<feature type="domain" description="C2H2-type" evidence="6">
    <location>
        <begin position="936"/>
        <end position="963"/>
    </location>
</feature>
<dbReference type="GO" id="GO:0008270">
    <property type="term" value="F:zinc ion binding"/>
    <property type="evidence" value="ECO:0007669"/>
    <property type="project" value="UniProtKB-KW"/>
</dbReference>
<dbReference type="InterPro" id="IPR054471">
    <property type="entry name" value="GPIID_WHD"/>
</dbReference>
<dbReference type="SUPFAM" id="SSF57667">
    <property type="entry name" value="beta-beta-alpha zinc fingers"/>
    <property type="match status" value="1"/>
</dbReference>
<dbReference type="Pfam" id="PF22939">
    <property type="entry name" value="WHD_GPIID"/>
    <property type="match status" value="1"/>
</dbReference>
<dbReference type="SMART" id="SM00355">
    <property type="entry name" value="ZnF_C2H2"/>
    <property type="match status" value="3"/>
</dbReference>
<dbReference type="InterPro" id="IPR036236">
    <property type="entry name" value="Znf_C2H2_sf"/>
</dbReference>
<protein>
    <recommendedName>
        <fullName evidence="6">C2H2-type domain-containing protein</fullName>
    </recommendedName>
</protein>
<dbReference type="PANTHER" id="PTHR10039">
    <property type="entry name" value="AMELOGENIN"/>
    <property type="match status" value="1"/>
</dbReference>
<dbReference type="PROSITE" id="PS50157">
    <property type="entry name" value="ZINC_FINGER_C2H2_2"/>
    <property type="match status" value="2"/>
</dbReference>
<evidence type="ECO:0000256" key="2">
    <source>
        <dbReference type="ARBA" id="ARBA00022737"/>
    </source>
</evidence>
<dbReference type="InterPro" id="IPR027417">
    <property type="entry name" value="P-loop_NTPase"/>
</dbReference>
<reference evidence="7" key="1">
    <citation type="journal article" date="2021" name="Nat. Commun.">
        <title>Genetic determinants of endophytism in the Arabidopsis root mycobiome.</title>
        <authorList>
            <person name="Mesny F."/>
            <person name="Miyauchi S."/>
            <person name="Thiergart T."/>
            <person name="Pickel B."/>
            <person name="Atanasova L."/>
            <person name="Karlsson M."/>
            <person name="Huettel B."/>
            <person name="Barry K.W."/>
            <person name="Haridas S."/>
            <person name="Chen C."/>
            <person name="Bauer D."/>
            <person name="Andreopoulos W."/>
            <person name="Pangilinan J."/>
            <person name="LaButti K."/>
            <person name="Riley R."/>
            <person name="Lipzen A."/>
            <person name="Clum A."/>
            <person name="Drula E."/>
            <person name="Henrissat B."/>
            <person name="Kohler A."/>
            <person name="Grigoriev I.V."/>
            <person name="Martin F.M."/>
            <person name="Hacquard S."/>
        </authorList>
    </citation>
    <scope>NUCLEOTIDE SEQUENCE</scope>
    <source>
        <strain evidence="7">FSSC 5 MPI-SDFR-AT-0091</strain>
    </source>
</reference>
<dbReference type="SUPFAM" id="SSF52540">
    <property type="entry name" value="P-loop containing nucleoside triphosphate hydrolases"/>
    <property type="match status" value="1"/>
</dbReference>
<evidence type="ECO:0000256" key="3">
    <source>
        <dbReference type="ARBA" id="ARBA00022771"/>
    </source>
</evidence>
<accession>A0A9P9HKZ4</accession>
<sequence length="990" mass="115187">MDELNEEAERFKNLLTGSDQDQFAATKLDDMSEELLFIQSQRDATKEMMSMNRLQLFMDNMTDFGDTLIDLDFPEAKQVMAYVWGSVRYLLKRTNPTEKAFDNILETYELLGVSLIKVSEYTSFFREVPAAQEYLVNIYKDVQHFHSLAYKLFFTFRTKLWQKLHKPIWKDLRTTFNYIAESLSLHASKIQEHGKPFRDPDSYLTGEHERIDSGLDVNPGVNPDQVRRDMSYYHVALNKLRDDFEEKEEKRKREMKNNAITWIASSTKIEKLQKDFREMRICNGTGRWLFRTKKEVSEWLSEDGGKDGSLSQSAIWLHGNRGFGKTILTSLVIDELEARREKQPPLVPPNSKTYYFYCQEEDPEHKTYLEILKGILFQMVNQDDYIVPLCHEKMAQGGCTSLSDADTAKSLIETIVQYNPRQYIIIDGLDECEPAEVRQTAEFFTKLVEMCDNANQEHGQLRLMLMSRDITEIRKYMTDSDGIIPLKPTDNAGDIKNFVSKKLEGFSRSDSNAGLNLSRDDKASIESLICRRSEDSFLYAHLAIASLSQHITKGDLLREIREEVLPEELGKMYEMLLGKVEETIKRRPGGNRVWEKSKLLLGWLVCAKRPLKWHEMQAILSFDAQEAKVDFDNRMLTDDVRKYLGSLVHVLDGDHIRLIHTSAREYIVSNRHIDDKKVQCQLTSLCLRYLSLPCFAKNYPSTQRREQAKTGWFSFQDYACSKWQSHIDTFIRECSGLFGDDVIWEEEQHDFEAALQLFIDTHSEEIKAGNDTSHETSDLNKFKDLEINFYDNLSTLWSHIHTHQQSKDDERNKVGIPQINTSLLENRAALEELKPDDQVLGERCIKDFYGSNLFKCRRTLCRYFYIGYDTEAARKSHENRHDRPFPCPVSCNSAPIGFSTNKDKDRHVRIYHPDLSEAPTVFEALSRRQVTGPARFTCHICGKNFTRKINLSGHERSHYGDRPYQCSFCDKAFARMNDCRRHEKIHKKDK</sequence>
<keyword evidence="1" id="KW-0479">Metal-binding</keyword>
<evidence type="ECO:0000256" key="1">
    <source>
        <dbReference type="ARBA" id="ARBA00022723"/>
    </source>
</evidence>
<dbReference type="Gene3D" id="3.30.160.60">
    <property type="entry name" value="Classic Zinc Finger"/>
    <property type="match status" value="2"/>
</dbReference>
<keyword evidence="2" id="KW-0677">Repeat</keyword>
<evidence type="ECO:0000313" key="7">
    <source>
        <dbReference type="EMBL" id="KAH7258577.1"/>
    </source>
</evidence>
<dbReference type="FunFam" id="3.30.160.60:FF:000110">
    <property type="entry name" value="Zinc finger protein-like"/>
    <property type="match status" value="1"/>
</dbReference>
<evidence type="ECO:0000256" key="4">
    <source>
        <dbReference type="ARBA" id="ARBA00022833"/>
    </source>
</evidence>
<dbReference type="EMBL" id="JAGTJS010000009">
    <property type="protein sequence ID" value="KAH7258577.1"/>
    <property type="molecule type" value="Genomic_DNA"/>
</dbReference>
<keyword evidence="3 5" id="KW-0863">Zinc-finger</keyword>
<proteinExistence type="predicted"/>
<evidence type="ECO:0000256" key="5">
    <source>
        <dbReference type="PROSITE-ProRule" id="PRU00042"/>
    </source>
</evidence>
<dbReference type="Proteomes" id="UP000736672">
    <property type="component" value="Unassembled WGS sequence"/>
</dbReference>
<dbReference type="Gene3D" id="3.40.50.300">
    <property type="entry name" value="P-loop containing nucleotide triphosphate hydrolases"/>
    <property type="match status" value="1"/>
</dbReference>
<keyword evidence="8" id="KW-1185">Reference proteome</keyword>
<dbReference type="Pfam" id="PF24883">
    <property type="entry name" value="NPHP3_N"/>
    <property type="match status" value="1"/>
</dbReference>
<evidence type="ECO:0000313" key="8">
    <source>
        <dbReference type="Proteomes" id="UP000736672"/>
    </source>
</evidence>
<keyword evidence="4" id="KW-0862">Zinc</keyword>
<organism evidence="7 8">
    <name type="scientific">Fusarium solani</name>
    <name type="common">Filamentous fungus</name>
    <dbReference type="NCBI Taxonomy" id="169388"/>
    <lineage>
        <taxon>Eukaryota</taxon>
        <taxon>Fungi</taxon>
        <taxon>Dikarya</taxon>
        <taxon>Ascomycota</taxon>
        <taxon>Pezizomycotina</taxon>
        <taxon>Sordariomycetes</taxon>
        <taxon>Hypocreomycetidae</taxon>
        <taxon>Hypocreales</taxon>
        <taxon>Nectriaceae</taxon>
        <taxon>Fusarium</taxon>
        <taxon>Fusarium solani species complex</taxon>
    </lineage>
</organism>
<comment type="caution">
    <text evidence="7">The sequence shown here is derived from an EMBL/GenBank/DDBJ whole genome shotgun (WGS) entry which is preliminary data.</text>
</comment>
<dbReference type="InterPro" id="IPR013087">
    <property type="entry name" value="Znf_C2H2_type"/>
</dbReference>
<dbReference type="AlphaFoldDB" id="A0A9P9HKZ4"/>
<dbReference type="FunFam" id="3.30.160.60:FF:000100">
    <property type="entry name" value="Zinc finger 45-like"/>
    <property type="match status" value="1"/>
</dbReference>
<dbReference type="OrthoDB" id="21416at2759"/>
<feature type="domain" description="C2H2-type" evidence="6">
    <location>
        <begin position="964"/>
        <end position="990"/>
    </location>
</feature>
<dbReference type="InterPro" id="IPR056884">
    <property type="entry name" value="NPHP3-like_N"/>
</dbReference>
<dbReference type="PANTHER" id="PTHR10039:SF14">
    <property type="entry name" value="NACHT DOMAIN-CONTAINING PROTEIN"/>
    <property type="match status" value="1"/>
</dbReference>
<name>A0A9P9HKZ4_FUSSL</name>
<gene>
    <name evidence="7" type="ORF">B0J15DRAFT_494046</name>
</gene>
<dbReference type="PROSITE" id="PS00028">
    <property type="entry name" value="ZINC_FINGER_C2H2_1"/>
    <property type="match status" value="2"/>
</dbReference>
<evidence type="ECO:0000259" key="6">
    <source>
        <dbReference type="PROSITE" id="PS50157"/>
    </source>
</evidence>